<comment type="caution">
    <text evidence="2">The sequence shown here is derived from an EMBL/GenBank/DDBJ whole genome shotgun (WGS) entry which is preliminary data.</text>
</comment>
<organism evidence="2 3">
    <name type="scientific">Purpureocillium lilacinum</name>
    <name type="common">Paecilomyces lilacinus</name>
    <dbReference type="NCBI Taxonomy" id="33203"/>
    <lineage>
        <taxon>Eukaryota</taxon>
        <taxon>Fungi</taxon>
        <taxon>Dikarya</taxon>
        <taxon>Ascomycota</taxon>
        <taxon>Pezizomycotina</taxon>
        <taxon>Sordariomycetes</taxon>
        <taxon>Hypocreomycetidae</taxon>
        <taxon>Hypocreales</taxon>
        <taxon>Ophiocordycipitaceae</taxon>
        <taxon>Purpureocillium</taxon>
    </lineage>
</organism>
<proteinExistence type="predicted"/>
<evidence type="ECO:0000313" key="3">
    <source>
        <dbReference type="Proteomes" id="UP001287286"/>
    </source>
</evidence>
<name>A0ABR0BGE3_PURLI</name>
<gene>
    <name evidence="2" type="ORF">Purlil1_12617</name>
</gene>
<dbReference type="Proteomes" id="UP001287286">
    <property type="component" value="Unassembled WGS sequence"/>
</dbReference>
<dbReference type="EMBL" id="JAWRVI010000116">
    <property type="protein sequence ID" value="KAK4076526.1"/>
    <property type="molecule type" value="Genomic_DNA"/>
</dbReference>
<reference evidence="2 3" key="1">
    <citation type="journal article" date="2024" name="Microbiol. Resour. Announc.">
        <title>Genome annotations for the ascomycete fungi Trichoderma harzianum, Trichoderma aggressivum, and Purpureocillium lilacinum.</title>
        <authorList>
            <person name="Beijen E.P.W."/>
            <person name="Ohm R.A."/>
        </authorList>
    </citation>
    <scope>NUCLEOTIDE SEQUENCE [LARGE SCALE GENOMIC DNA]</scope>
    <source>
        <strain evidence="2 3">CBS 150709</strain>
    </source>
</reference>
<keyword evidence="3" id="KW-1185">Reference proteome</keyword>
<sequence length="144" mass="16032">MVTWIKRRLNNGGNQHDLRIHLEARGKATGLTQQSPSLLGQILLQTESPQRCTQPRESEEVETDSESGWFGSEWEEEEMPESDDLASLVQVDKNLGGGGGDQLPLVTNPNGVLWQYRLGSWYQVASREAQQLRSFGLMAPHTAA</sequence>
<evidence type="ECO:0000313" key="2">
    <source>
        <dbReference type="EMBL" id="KAK4076526.1"/>
    </source>
</evidence>
<evidence type="ECO:0000256" key="1">
    <source>
        <dbReference type="SAM" id="MobiDB-lite"/>
    </source>
</evidence>
<accession>A0ABR0BGE3</accession>
<feature type="compositionally biased region" description="Polar residues" evidence="1">
    <location>
        <begin position="46"/>
        <end position="55"/>
    </location>
</feature>
<protein>
    <submittedName>
        <fullName evidence="2">Uncharacterized protein</fullName>
    </submittedName>
</protein>
<feature type="region of interest" description="Disordered" evidence="1">
    <location>
        <begin position="46"/>
        <end position="82"/>
    </location>
</feature>
<feature type="compositionally biased region" description="Acidic residues" evidence="1">
    <location>
        <begin position="73"/>
        <end position="82"/>
    </location>
</feature>